<evidence type="ECO:0000313" key="9">
    <source>
        <dbReference type="EMBL" id="CAD1478279.1"/>
    </source>
</evidence>
<organism evidence="9 10">
    <name type="scientific">Heterotrigona itama</name>
    <dbReference type="NCBI Taxonomy" id="395501"/>
    <lineage>
        <taxon>Eukaryota</taxon>
        <taxon>Metazoa</taxon>
        <taxon>Ecdysozoa</taxon>
        <taxon>Arthropoda</taxon>
        <taxon>Hexapoda</taxon>
        <taxon>Insecta</taxon>
        <taxon>Pterygota</taxon>
        <taxon>Neoptera</taxon>
        <taxon>Endopterygota</taxon>
        <taxon>Hymenoptera</taxon>
        <taxon>Apocrita</taxon>
        <taxon>Aculeata</taxon>
        <taxon>Apoidea</taxon>
        <taxon>Anthophila</taxon>
        <taxon>Apidae</taxon>
        <taxon>Heterotrigona</taxon>
    </lineage>
</organism>
<feature type="non-terminal residue" evidence="9">
    <location>
        <position position="434"/>
    </location>
</feature>
<feature type="transmembrane region" description="Helical" evidence="8">
    <location>
        <begin position="57"/>
        <end position="77"/>
    </location>
</feature>
<dbReference type="Proteomes" id="UP000752696">
    <property type="component" value="Unassembled WGS sequence"/>
</dbReference>
<name>A0A6V7HE00_9HYME</name>
<accession>A0A6V7HE00</accession>
<dbReference type="GO" id="GO:0007165">
    <property type="term" value="P:signal transduction"/>
    <property type="evidence" value="ECO:0007669"/>
    <property type="project" value="UniProtKB-KW"/>
</dbReference>
<gene>
    <name evidence="9" type="ORF">MHI_LOCUS787572</name>
</gene>
<keyword evidence="6 8" id="KW-0675">Receptor</keyword>
<evidence type="ECO:0000256" key="8">
    <source>
        <dbReference type="RuleBase" id="RU363108"/>
    </source>
</evidence>
<sequence length="434" mass="49264">KSWKMELKWTDEKRKAPYGNDLYRAIFPIYYLGKLCGLVPVRFYVHASEGCRARLNVVDLVYSLCVLALLLGGEIWGLWRDLKDGWEHSTRLKSETAVIATCSDVLGVMGLTVVCIVGSPFRWKYLQLVINKLIEVDGKIGVSRPKRARRFTICLTICSLAYLWFNSIIDFYTWNGRTKNKMITDKGPINYAPLYLMYTVIICTEIQYTVATYNVGRRFVRLNDNLKSLLDASSGSNDNAIGYFRKFSETAAAGNDNGGKKRRNVTPKKRQLVLGSYRLSRQMDCKLESKSRNGISDLIMVHSLLCDAVSLINTTFGVVLLAVTVTCLLHLIITPYFLILQAKASEKHEWIFLFVQAGWCIIHIARMLIIVQPSYFTVTEGKRTAILVSQLLSSATFEADTRRELEIFSLQLLHRPLEFSACGLFTVDRNLITS</sequence>
<reference evidence="9" key="1">
    <citation type="submission" date="2020-07" db="EMBL/GenBank/DDBJ databases">
        <authorList>
            <person name="Nazaruddin N."/>
        </authorList>
    </citation>
    <scope>NUCLEOTIDE SEQUENCE</scope>
</reference>
<dbReference type="PANTHER" id="PTHR21143:SF123">
    <property type="entry name" value="GUSTATORY RECEPTOR FOR SUGAR TASTE 43A-RELATED"/>
    <property type="match status" value="1"/>
</dbReference>
<comment type="caution">
    <text evidence="9">The sequence shown here is derived from an EMBL/GenBank/DDBJ whole genome shotgun (WGS) entry which is preliminary data.</text>
</comment>
<evidence type="ECO:0000313" key="10">
    <source>
        <dbReference type="Proteomes" id="UP000752696"/>
    </source>
</evidence>
<dbReference type="GO" id="GO:0050909">
    <property type="term" value="P:sensory perception of taste"/>
    <property type="evidence" value="ECO:0007669"/>
    <property type="project" value="InterPro"/>
</dbReference>
<evidence type="ECO:0000256" key="2">
    <source>
        <dbReference type="ARBA" id="ARBA00022475"/>
    </source>
</evidence>
<comment type="function">
    <text evidence="8">Gustatory receptor which mediates acceptance or avoidance behavior, depending on its substrates.</text>
</comment>
<proteinExistence type="inferred from homology"/>
<keyword evidence="5 8" id="KW-0472">Membrane</keyword>
<keyword evidence="10" id="KW-1185">Reference proteome</keyword>
<dbReference type="GO" id="GO:0030424">
    <property type="term" value="C:axon"/>
    <property type="evidence" value="ECO:0007669"/>
    <property type="project" value="TreeGrafter"/>
</dbReference>
<protein>
    <recommendedName>
        <fullName evidence="8">Gustatory receptor</fullName>
    </recommendedName>
</protein>
<comment type="similarity">
    <text evidence="8">Belongs to the insect chemoreceptor superfamily. Gustatory receptor (GR) family.</text>
</comment>
<feature type="transmembrane region" description="Helical" evidence="8">
    <location>
        <begin position="153"/>
        <end position="174"/>
    </location>
</feature>
<evidence type="ECO:0000256" key="1">
    <source>
        <dbReference type="ARBA" id="ARBA00004651"/>
    </source>
</evidence>
<dbReference type="GO" id="GO:0030425">
    <property type="term" value="C:dendrite"/>
    <property type="evidence" value="ECO:0007669"/>
    <property type="project" value="TreeGrafter"/>
</dbReference>
<evidence type="ECO:0000256" key="3">
    <source>
        <dbReference type="ARBA" id="ARBA00022692"/>
    </source>
</evidence>
<keyword evidence="3 8" id="KW-0812">Transmembrane</keyword>
<feature type="transmembrane region" description="Helical" evidence="8">
    <location>
        <begin position="25"/>
        <end position="45"/>
    </location>
</feature>
<dbReference type="GO" id="GO:0005886">
    <property type="term" value="C:plasma membrane"/>
    <property type="evidence" value="ECO:0007669"/>
    <property type="project" value="UniProtKB-SubCell"/>
</dbReference>
<dbReference type="GO" id="GO:0008049">
    <property type="term" value="P:male courtship behavior"/>
    <property type="evidence" value="ECO:0007669"/>
    <property type="project" value="TreeGrafter"/>
</dbReference>
<dbReference type="Pfam" id="PF08395">
    <property type="entry name" value="7tm_7"/>
    <property type="match status" value="1"/>
</dbReference>
<feature type="transmembrane region" description="Helical" evidence="8">
    <location>
        <begin position="194"/>
        <end position="215"/>
    </location>
</feature>
<keyword evidence="2 8" id="KW-1003">Cell membrane</keyword>
<keyword evidence="4 8" id="KW-1133">Transmembrane helix</keyword>
<feature type="transmembrane region" description="Helical" evidence="8">
    <location>
        <begin position="318"/>
        <end position="338"/>
    </location>
</feature>
<dbReference type="GO" id="GO:0007635">
    <property type="term" value="P:chemosensory behavior"/>
    <property type="evidence" value="ECO:0007669"/>
    <property type="project" value="TreeGrafter"/>
</dbReference>
<evidence type="ECO:0000256" key="5">
    <source>
        <dbReference type="ARBA" id="ARBA00023136"/>
    </source>
</evidence>
<feature type="transmembrane region" description="Helical" evidence="8">
    <location>
        <begin position="350"/>
        <end position="369"/>
    </location>
</feature>
<evidence type="ECO:0000256" key="6">
    <source>
        <dbReference type="ARBA" id="ARBA00023170"/>
    </source>
</evidence>
<comment type="subcellular location">
    <subcellularLocation>
        <location evidence="1 8">Cell membrane</location>
        <topology evidence="1 8">Multi-pass membrane protein</topology>
    </subcellularLocation>
</comment>
<keyword evidence="7 8" id="KW-0807">Transducer</keyword>
<dbReference type="PANTHER" id="PTHR21143">
    <property type="entry name" value="INVERTEBRATE GUSTATORY RECEPTOR"/>
    <property type="match status" value="1"/>
</dbReference>
<dbReference type="GO" id="GO:0043025">
    <property type="term" value="C:neuronal cell body"/>
    <property type="evidence" value="ECO:0007669"/>
    <property type="project" value="TreeGrafter"/>
</dbReference>
<feature type="non-terminal residue" evidence="9">
    <location>
        <position position="1"/>
    </location>
</feature>
<dbReference type="OrthoDB" id="6478931at2759"/>
<dbReference type="InterPro" id="IPR013604">
    <property type="entry name" value="7TM_chemorcpt"/>
</dbReference>
<dbReference type="EMBL" id="CAJDYZ010010663">
    <property type="protein sequence ID" value="CAD1478279.1"/>
    <property type="molecule type" value="Genomic_DNA"/>
</dbReference>
<dbReference type="AlphaFoldDB" id="A0A6V7HE00"/>
<evidence type="ECO:0000256" key="7">
    <source>
        <dbReference type="ARBA" id="ARBA00023224"/>
    </source>
</evidence>
<evidence type="ECO:0000256" key="4">
    <source>
        <dbReference type="ARBA" id="ARBA00022989"/>
    </source>
</evidence>
<feature type="transmembrane region" description="Helical" evidence="8">
    <location>
        <begin position="97"/>
        <end position="118"/>
    </location>
</feature>